<keyword evidence="5 7" id="KW-0472">Membrane</keyword>
<keyword evidence="3 7" id="KW-0812">Transmembrane</keyword>
<dbReference type="InterPro" id="IPR036291">
    <property type="entry name" value="NAD(P)-bd_dom_sf"/>
</dbReference>
<proteinExistence type="inferred from homology"/>
<dbReference type="OrthoDB" id="550646at2759"/>
<keyword evidence="4 7" id="KW-1133">Transmembrane helix</keyword>
<evidence type="ECO:0000256" key="4">
    <source>
        <dbReference type="ARBA" id="ARBA00022989"/>
    </source>
</evidence>
<evidence type="ECO:0000256" key="2">
    <source>
        <dbReference type="ARBA" id="ARBA00007729"/>
    </source>
</evidence>
<dbReference type="GO" id="GO:0005886">
    <property type="term" value="C:plasma membrane"/>
    <property type="evidence" value="ECO:0007669"/>
    <property type="project" value="TreeGrafter"/>
</dbReference>
<feature type="transmembrane region" description="Helical" evidence="7">
    <location>
        <begin position="251"/>
        <end position="271"/>
    </location>
</feature>
<accession>A0A423TKE1</accession>
<dbReference type="SUPFAM" id="SSF51735">
    <property type="entry name" value="NAD(P)-binding Rossmann-fold domains"/>
    <property type="match status" value="1"/>
</dbReference>
<dbReference type="GO" id="GO:0005768">
    <property type="term" value="C:endosome"/>
    <property type="evidence" value="ECO:0007669"/>
    <property type="project" value="TreeGrafter"/>
</dbReference>
<dbReference type="EMBL" id="QCYY01001598">
    <property type="protein sequence ID" value="ROT76877.1"/>
    <property type="molecule type" value="Genomic_DNA"/>
</dbReference>
<dbReference type="Gene3D" id="3.40.50.720">
    <property type="entry name" value="NAD(P)-binding Rossmann-like Domain"/>
    <property type="match status" value="1"/>
</dbReference>
<comment type="similarity">
    <text evidence="2">Belongs to the STEAP family.</text>
</comment>
<dbReference type="GO" id="GO:0052851">
    <property type="term" value="F:ferric-chelate reductase (NADPH) activity"/>
    <property type="evidence" value="ECO:0007669"/>
    <property type="project" value="TreeGrafter"/>
</dbReference>
<evidence type="ECO:0000256" key="3">
    <source>
        <dbReference type="ARBA" id="ARBA00022692"/>
    </source>
</evidence>
<evidence type="ECO:0000256" key="6">
    <source>
        <dbReference type="SAM" id="MobiDB-lite"/>
    </source>
</evidence>
<dbReference type="Proteomes" id="UP000283509">
    <property type="component" value="Unassembled WGS sequence"/>
</dbReference>
<dbReference type="GO" id="GO:0008823">
    <property type="term" value="F:cupric reductase (NADH) activity"/>
    <property type="evidence" value="ECO:0007669"/>
    <property type="project" value="TreeGrafter"/>
</dbReference>
<evidence type="ECO:0000256" key="1">
    <source>
        <dbReference type="ARBA" id="ARBA00004141"/>
    </source>
</evidence>
<comment type="caution">
    <text evidence="9">The sequence shown here is derived from an EMBL/GenBank/DDBJ whole genome shotgun (WGS) entry which is preliminary data.</text>
</comment>
<comment type="subcellular location">
    <subcellularLocation>
        <location evidence="1">Membrane</location>
        <topology evidence="1">Multi-pass membrane protein</topology>
    </subcellularLocation>
</comment>
<reference evidence="9 10" key="2">
    <citation type="submission" date="2019-01" db="EMBL/GenBank/DDBJ databases">
        <title>The decoding of complex shrimp genome reveals the adaptation for benthos swimmer, frequently molting mechanism and breeding impact on genome.</title>
        <authorList>
            <person name="Sun Y."/>
            <person name="Gao Y."/>
            <person name="Yu Y."/>
        </authorList>
    </citation>
    <scope>NUCLEOTIDE SEQUENCE [LARGE SCALE GENOMIC DNA]</scope>
    <source>
        <tissue evidence="9">Muscle</tissue>
    </source>
</reference>
<reference evidence="9 10" key="1">
    <citation type="submission" date="2018-04" db="EMBL/GenBank/DDBJ databases">
        <authorList>
            <person name="Zhang X."/>
            <person name="Yuan J."/>
            <person name="Li F."/>
            <person name="Xiang J."/>
        </authorList>
    </citation>
    <scope>NUCLEOTIDE SEQUENCE [LARGE SCALE GENOMIC DNA]</scope>
    <source>
        <tissue evidence="9">Muscle</tissue>
    </source>
</reference>
<feature type="domain" description="Ferric oxidoreductase" evidence="8">
    <location>
        <begin position="236"/>
        <end position="358"/>
    </location>
</feature>
<dbReference type="AlphaFoldDB" id="A0A423TKE1"/>
<evidence type="ECO:0000256" key="7">
    <source>
        <dbReference type="SAM" id="Phobius"/>
    </source>
</evidence>
<evidence type="ECO:0000313" key="10">
    <source>
        <dbReference type="Proteomes" id="UP000283509"/>
    </source>
</evidence>
<evidence type="ECO:0000259" key="8">
    <source>
        <dbReference type="Pfam" id="PF01794"/>
    </source>
</evidence>
<feature type="region of interest" description="Disordered" evidence="6">
    <location>
        <begin position="416"/>
        <end position="442"/>
    </location>
</feature>
<feature type="transmembrane region" description="Helical" evidence="7">
    <location>
        <begin position="314"/>
        <end position="332"/>
    </location>
</feature>
<evidence type="ECO:0000256" key="5">
    <source>
        <dbReference type="ARBA" id="ARBA00023136"/>
    </source>
</evidence>
<sequence length="442" mass="49104">MLHHGMGVRELIKSKPGTKMVTHEEAASAPIVLIAIGFDHYNKLPLTLLENKVVIDVAKLHGAAPPSQLSNAEILQKMIPKAFVVKAFNVLSAYTLEFDKQSSGKQIPVASDHPEAKREVLELVKEMGYPAADYGPLKMARQIEAIPLQLMPNWRIPMLTVSCLWLIHYVVLFVKFQVCGTLKYGEQWAYRTLKHLALLNLNRATAITALWTLTACYTPGLIAAYTQLAWGTKYRRFPPWLDAWLKMRKQLGLIMFLLGSIHTCLGVALWSSNYDPLVWDPPSVIVANVLYNATAYYTRNVTIHDSKMNLQGEIFLTLGTISIFLTICLAVTSLPSVSSSLSWREFSFIQTKLGWSSLIAATIHDGVLGWGYKPEDYKVCGLPSGAQYALQFPILTIALKLPLLIPAVDEALQKIRRGHDRGGSRGGGQKDKPEKPPKKADG</sequence>
<feature type="transmembrane region" description="Helical" evidence="7">
    <location>
        <begin position="209"/>
        <end position="230"/>
    </location>
</feature>
<dbReference type="InterPro" id="IPR013130">
    <property type="entry name" value="Fe3_Rdtase_TM_dom"/>
</dbReference>
<dbReference type="PANTHER" id="PTHR14239:SF0">
    <property type="entry name" value="F420-DEPENDENT NADP REDUCTASE"/>
    <property type="match status" value="1"/>
</dbReference>
<feature type="compositionally biased region" description="Basic and acidic residues" evidence="6">
    <location>
        <begin position="420"/>
        <end position="442"/>
    </location>
</feature>
<dbReference type="GO" id="GO:0015677">
    <property type="term" value="P:copper ion import"/>
    <property type="evidence" value="ECO:0007669"/>
    <property type="project" value="TreeGrafter"/>
</dbReference>
<dbReference type="PANTHER" id="PTHR14239">
    <property type="entry name" value="DUDULIN-RELATED"/>
    <property type="match status" value="1"/>
</dbReference>
<gene>
    <name evidence="9" type="ORF">C7M84_004515</name>
</gene>
<dbReference type="Pfam" id="PF01794">
    <property type="entry name" value="Ferric_reduct"/>
    <property type="match status" value="1"/>
</dbReference>
<dbReference type="InterPro" id="IPR051267">
    <property type="entry name" value="STEAP_metalloreductase"/>
</dbReference>
<name>A0A423TKE1_PENVA</name>
<organism evidence="9 10">
    <name type="scientific">Penaeus vannamei</name>
    <name type="common">Whiteleg shrimp</name>
    <name type="synonym">Litopenaeus vannamei</name>
    <dbReference type="NCBI Taxonomy" id="6689"/>
    <lineage>
        <taxon>Eukaryota</taxon>
        <taxon>Metazoa</taxon>
        <taxon>Ecdysozoa</taxon>
        <taxon>Arthropoda</taxon>
        <taxon>Crustacea</taxon>
        <taxon>Multicrustacea</taxon>
        <taxon>Malacostraca</taxon>
        <taxon>Eumalacostraca</taxon>
        <taxon>Eucarida</taxon>
        <taxon>Decapoda</taxon>
        <taxon>Dendrobranchiata</taxon>
        <taxon>Penaeoidea</taxon>
        <taxon>Penaeidae</taxon>
        <taxon>Penaeus</taxon>
    </lineage>
</organism>
<protein>
    <submittedName>
        <fullName evidence="9">Putative metalloreductase STEAP3 isoform X2</fullName>
    </submittedName>
</protein>
<evidence type="ECO:0000313" key="9">
    <source>
        <dbReference type="EMBL" id="ROT76877.1"/>
    </source>
</evidence>
<keyword evidence="10" id="KW-1185">Reference proteome</keyword>